<dbReference type="Gene3D" id="1.10.510.10">
    <property type="entry name" value="Transferase(Phosphotransferase) domain 1"/>
    <property type="match status" value="2"/>
</dbReference>
<accession>A0A9N9N609</accession>
<dbReference type="InterPro" id="IPR011009">
    <property type="entry name" value="Kinase-like_dom_sf"/>
</dbReference>
<dbReference type="InterPro" id="IPR000719">
    <property type="entry name" value="Prot_kinase_dom"/>
</dbReference>
<dbReference type="InterPro" id="IPR051681">
    <property type="entry name" value="Ser/Thr_Kinases-Pseudokinases"/>
</dbReference>
<sequence length="191" mass="22029">LNSSIVNKNWFQIAVNEYHLKAIFYDDLGKLKYIDRGAYGNVFCTSCKSIQCEKIAAKEIYIPENADEKQIKMFLNELKLHSQVSHPQIIKFYGISHVYYVLMEYAEGGTLPKYLKTAKLSWKGKVELAIQIVEGISYLHSVKITDFGLSKDLNSKMSSKNNFFGILPYVDPQKFIDNRYDLNEKSDIYSI</sequence>
<proteinExistence type="predicted"/>
<dbReference type="InterPro" id="IPR001245">
    <property type="entry name" value="Ser-Thr/Tyr_kinase_cat_dom"/>
</dbReference>
<reference evidence="2" key="1">
    <citation type="submission" date="2021-06" db="EMBL/GenBank/DDBJ databases">
        <authorList>
            <person name="Kallberg Y."/>
            <person name="Tangrot J."/>
            <person name="Rosling A."/>
        </authorList>
    </citation>
    <scope>NUCLEOTIDE SEQUENCE</scope>
    <source>
        <strain evidence="2">IN212</strain>
    </source>
</reference>
<dbReference type="Pfam" id="PF07714">
    <property type="entry name" value="PK_Tyr_Ser-Thr"/>
    <property type="match status" value="1"/>
</dbReference>
<evidence type="ECO:0000313" key="3">
    <source>
        <dbReference type="Proteomes" id="UP000789396"/>
    </source>
</evidence>
<organism evidence="2 3">
    <name type="scientific">Racocetra fulgida</name>
    <dbReference type="NCBI Taxonomy" id="60492"/>
    <lineage>
        <taxon>Eukaryota</taxon>
        <taxon>Fungi</taxon>
        <taxon>Fungi incertae sedis</taxon>
        <taxon>Mucoromycota</taxon>
        <taxon>Glomeromycotina</taxon>
        <taxon>Glomeromycetes</taxon>
        <taxon>Diversisporales</taxon>
        <taxon>Gigasporaceae</taxon>
        <taxon>Racocetra</taxon>
    </lineage>
</organism>
<comment type="caution">
    <text evidence="2">The sequence shown here is derived from an EMBL/GenBank/DDBJ whole genome shotgun (WGS) entry which is preliminary data.</text>
</comment>
<feature type="non-terminal residue" evidence="2">
    <location>
        <position position="191"/>
    </location>
</feature>
<gene>
    <name evidence="2" type="ORF">RFULGI_LOCUS10543</name>
</gene>
<protein>
    <submittedName>
        <fullName evidence="2">8506_t:CDS:1</fullName>
    </submittedName>
</protein>
<dbReference type="GO" id="GO:0004674">
    <property type="term" value="F:protein serine/threonine kinase activity"/>
    <property type="evidence" value="ECO:0007669"/>
    <property type="project" value="TreeGrafter"/>
</dbReference>
<dbReference type="Proteomes" id="UP000789396">
    <property type="component" value="Unassembled WGS sequence"/>
</dbReference>
<dbReference type="PANTHER" id="PTHR44329">
    <property type="entry name" value="SERINE/THREONINE-PROTEIN KINASE TNNI3K-RELATED"/>
    <property type="match status" value="1"/>
</dbReference>
<dbReference type="SUPFAM" id="SSF56112">
    <property type="entry name" value="Protein kinase-like (PK-like)"/>
    <property type="match status" value="1"/>
</dbReference>
<dbReference type="GO" id="GO:0005524">
    <property type="term" value="F:ATP binding"/>
    <property type="evidence" value="ECO:0007669"/>
    <property type="project" value="InterPro"/>
</dbReference>
<dbReference type="PROSITE" id="PS50011">
    <property type="entry name" value="PROTEIN_KINASE_DOM"/>
    <property type="match status" value="1"/>
</dbReference>
<feature type="non-terminal residue" evidence="2">
    <location>
        <position position="1"/>
    </location>
</feature>
<dbReference type="EMBL" id="CAJVPZ010021056">
    <property type="protein sequence ID" value="CAG8704379.1"/>
    <property type="molecule type" value="Genomic_DNA"/>
</dbReference>
<evidence type="ECO:0000313" key="2">
    <source>
        <dbReference type="EMBL" id="CAG8704379.1"/>
    </source>
</evidence>
<keyword evidence="3" id="KW-1185">Reference proteome</keyword>
<name>A0A9N9N609_9GLOM</name>
<evidence type="ECO:0000259" key="1">
    <source>
        <dbReference type="PROSITE" id="PS50011"/>
    </source>
</evidence>
<dbReference type="OrthoDB" id="6718656at2759"/>
<dbReference type="AlphaFoldDB" id="A0A9N9N609"/>
<feature type="domain" description="Protein kinase" evidence="1">
    <location>
        <begin position="28"/>
        <end position="191"/>
    </location>
</feature>